<accession>A0A6A4XZG9</accession>
<keyword evidence="8" id="KW-0648">Protein biosynthesis</keyword>
<dbReference type="Gene3D" id="3.30.980.10">
    <property type="entry name" value="Threonyl-trna Synthetase, Chain A, domain 2"/>
    <property type="match status" value="1"/>
</dbReference>
<evidence type="ECO:0000256" key="1">
    <source>
        <dbReference type="ARBA" id="ARBA00008429"/>
    </source>
</evidence>
<feature type="non-terminal residue" evidence="11">
    <location>
        <position position="1"/>
    </location>
</feature>
<dbReference type="PROSITE" id="PS50860">
    <property type="entry name" value="AA_TRNA_LIGASE_II_ALA"/>
    <property type="match status" value="1"/>
</dbReference>
<dbReference type="PANTHER" id="PTHR11777">
    <property type="entry name" value="ALANYL-TRNA SYNTHETASE"/>
    <property type="match status" value="1"/>
</dbReference>
<dbReference type="InterPro" id="IPR009000">
    <property type="entry name" value="Transl_B-barrel_sf"/>
</dbReference>
<dbReference type="SMART" id="SM00863">
    <property type="entry name" value="tRNA_SAD"/>
    <property type="match status" value="1"/>
</dbReference>
<dbReference type="GO" id="GO:0004813">
    <property type="term" value="F:alanine-tRNA ligase activity"/>
    <property type="evidence" value="ECO:0007669"/>
    <property type="project" value="UniProtKB-EC"/>
</dbReference>
<dbReference type="GO" id="GO:0005524">
    <property type="term" value="F:ATP binding"/>
    <property type="evidence" value="ECO:0007669"/>
    <property type="project" value="UniProtKB-KW"/>
</dbReference>
<gene>
    <name evidence="11" type="ORF">As57867_019275</name>
</gene>
<evidence type="ECO:0000256" key="3">
    <source>
        <dbReference type="ARBA" id="ARBA00022555"/>
    </source>
</evidence>
<comment type="similarity">
    <text evidence="1">Belongs to the class-II aminoacyl-tRNA synthetase family. Alax-L subfamily.</text>
</comment>
<comment type="caution">
    <text evidence="11">The sequence shown here is derived from an EMBL/GenBank/DDBJ whole genome shotgun (WGS) entry which is preliminary data.</text>
</comment>
<evidence type="ECO:0000256" key="2">
    <source>
        <dbReference type="ARBA" id="ARBA00013168"/>
    </source>
</evidence>
<dbReference type="Gene3D" id="3.30.54.20">
    <property type="match status" value="1"/>
</dbReference>
<dbReference type="InterPro" id="IPR018165">
    <property type="entry name" value="Ala-tRNA-synth_IIc_core"/>
</dbReference>
<keyword evidence="5" id="KW-0547">Nucleotide-binding</keyword>
<keyword evidence="3" id="KW-0820">tRNA-binding</keyword>
<dbReference type="EMBL" id="VJMH01006517">
    <property type="protein sequence ID" value="KAF0689175.1"/>
    <property type="molecule type" value="Genomic_DNA"/>
</dbReference>
<proteinExistence type="inferred from homology"/>
<dbReference type="Pfam" id="PF01411">
    <property type="entry name" value="tRNA-synt_2c"/>
    <property type="match status" value="1"/>
</dbReference>
<dbReference type="InterPro" id="IPR018163">
    <property type="entry name" value="Thr/Ala-tRNA-synth_IIc_edit"/>
</dbReference>
<keyword evidence="4" id="KW-0436">Ligase</keyword>
<dbReference type="GO" id="GO:0002161">
    <property type="term" value="F:aminoacyl-tRNA deacylase activity"/>
    <property type="evidence" value="ECO:0007669"/>
    <property type="project" value="TreeGrafter"/>
</dbReference>
<dbReference type="Gene3D" id="2.40.30.130">
    <property type="match status" value="1"/>
</dbReference>
<evidence type="ECO:0000256" key="5">
    <source>
        <dbReference type="ARBA" id="ARBA00022741"/>
    </source>
</evidence>
<evidence type="ECO:0000259" key="10">
    <source>
        <dbReference type="PROSITE" id="PS50860"/>
    </source>
</evidence>
<organism evidence="11">
    <name type="scientific">Aphanomyces stellatus</name>
    <dbReference type="NCBI Taxonomy" id="120398"/>
    <lineage>
        <taxon>Eukaryota</taxon>
        <taxon>Sar</taxon>
        <taxon>Stramenopiles</taxon>
        <taxon>Oomycota</taxon>
        <taxon>Saprolegniomycetes</taxon>
        <taxon>Saprolegniales</taxon>
        <taxon>Verrucalvaceae</taxon>
        <taxon>Aphanomyces</taxon>
    </lineage>
</organism>
<dbReference type="EC" id="6.1.1.7" evidence="2"/>
<evidence type="ECO:0000256" key="7">
    <source>
        <dbReference type="ARBA" id="ARBA00022884"/>
    </source>
</evidence>
<feature type="domain" description="Alanyl-transfer RNA synthetases family profile" evidence="10">
    <location>
        <begin position="1"/>
        <end position="315"/>
    </location>
</feature>
<dbReference type="SUPFAM" id="SSF55186">
    <property type="entry name" value="ThrRS/AlaRS common domain"/>
    <property type="match status" value="1"/>
</dbReference>
<evidence type="ECO:0000313" key="11">
    <source>
        <dbReference type="EMBL" id="KAF0689175.1"/>
    </source>
</evidence>
<dbReference type="InterPro" id="IPR012947">
    <property type="entry name" value="tRNA_SAD"/>
</dbReference>
<dbReference type="GO" id="GO:0005739">
    <property type="term" value="C:mitochondrion"/>
    <property type="evidence" value="ECO:0007669"/>
    <property type="project" value="TreeGrafter"/>
</dbReference>
<evidence type="ECO:0000256" key="8">
    <source>
        <dbReference type="ARBA" id="ARBA00022917"/>
    </source>
</evidence>
<keyword evidence="6" id="KW-0067">ATP-binding</keyword>
<evidence type="ECO:0000256" key="9">
    <source>
        <dbReference type="ARBA" id="ARBA00023146"/>
    </source>
</evidence>
<sequence>TQAIAASAFGATVDVEGFDALRLAASQAQEKPSTIDDDGSDAGSLASSSLVPTAFVGYDTMAVSDATVLHAAAVVAASKKSTPLVAVALTPCPFYAEGGGQVGDRGVLTTTDGRRLEVVNTVRAGPETIHVHVVVPAGTAPDVLAAHLAAHPTVAAAVDTDVRSRVAAHHSATHLLQAALKETLGAHVTQCGSYVGADRLRFDFSHFGAMTQAELHAIEARVNQIALENVAVRVDEMEKAAAQASGAVAAFGEKYGDVVRVVRMGSTSSEFCGGTHVASSAALFPFVLLSEASVAAGTRRIEAVAGIEGVKRLQEKTQLLDAIADQLHTVAAMVPQKLTRLETQLKASESYIQAMTDRLVSGPIAPLREGHLHTGVAVHVHDMDLPAASSKHATDNKVLGNMYMTALRRRAEHVAKAAPDAVHVVVMGENIIFMGNKHVHAGEALKQVLADAGLGHGGGSNVWGQGKLRPGATLDALVAATCGTELS</sequence>
<dbReference type="SUPFAM" id="SSF50447">
    <property type="entry name" value="Translation proteins"/>
    <property type="match status" value="1"/>
</dbReference>
<dbReference type="GO" id="GO:0006419">
    <property type="term" value="P:alanyl-tRNA aminoacylation"/>
    <property type="evidence" value="ECO:0007669"/>
    <property type="project" value="InterPro"/>
</dbReference>
<keyword evidence="9" id="KW-0030">Aminoacyl-tRNA synthetase</keyword>
<dbReference type="OrthoDB" id="2423964at2759"/>
<evidence type="ECO:0000256" key="6">
    <source>
        <dbReference type="ARBA" id="ARBA00022840"/>
    </source>
</evidence>
<keyword evidence="7" id="KW-0694">RNA-binding</keyword>
<dbReference type="PANTHER" id="PTHR11777:SF9">
    <property type="entry name" value="ALANINE--TRNA LIGASE, CYTOPLASMIC"/>
    <property type="match status" value="1"/>
</dbReference>
<dbReference type="AlphaFoldDB" id="A0A6A4XZG9"/>
<dbReference type="InterPro" id="IPR018164">
    <property type="entry name" value="Ala-tRNA-synth_IIc_N"/>
</dbReference>
<reference evidence="11" key="1">
    <citation type="submission" date="2019-06" db="EMBL/GenBank/DDBJ databases">
        <title>Genomics analysis of Aphanomyces spp. identifies a new class of oomycete effector associated with host adaptation.</title>
        <authorList>
            <person name="Gaulin E."/>
        </authorList>
    </citation>
    <scope>NUCLEOTIDE SEQUENCE</scope>
    <source>
        <strain evidence="11">CBS 578.67</strain>
    </source>
</reference>
<dbReference type="Pfam" id="PF07973">
    <property type="entry name" value="tRNA_SAD"/>
    <property type="match status" value="1"/>
</dbReference>
<protein>
    <recommendedName>
        <fullName evidence="2">alanine--tRNA ligase</fullName>
        <ecNumber evidence="2">6.1.1.7</ecNumber>
    </recommendedName>
</protein>
<name>A0A6A4XZG9_9STRA</name>
<evidence type="ECO:0000256" key="4">
    <source>
        <dbReference type="ARBA" id="ARBA00022598"/>
    </source>
</evidence>
<dbReference type="InterPro" id="IPR050058">
    <property type="entry name" value="Ala-tRNA_ligase"/>
</dbReference>
<dbReference type="FunFam" id="3.30.980.10:FF:000004">
    <property type="entry name" value="Alanine--tRNA ligase, cytoplasmic"/>
    <property type="match status" value="1"/>
</dbReference>
<dbReference type="GO" id="GO:0000049">
    <property type="term" value="F:tRNA binding"/>
    <property type="evidence" value="ECO:0007669"/>
    <property type="project" value="UniProtKB-KW"/>
</dbReference>